<feature type="transmembrane region" description="Helical" evidence="1">
    <location>
        <begin position="417"/>
        <end position="450"/>
    </location>
</feature>
<feature type="transmembrane region" description="Helical" evidence="1">
    <location>
        <begin position="355"/>
        <end position="374"/>
    </location>
</feature>
<evidence type="ECO:0000256" key="1">
    <source>
        <dbReference type="SAM" id="Phobius"/>
    </source>
</evidence>
<evidence type="ECO:0000259" key="2">
    <source>
        <dbReference type="Pfam" id="PF02517"/>
    </source>
</evidence>
<comment type="caution">
    <text evidence="3">The sequence shown here is derived from an EMBL/GenBank/DDBJ whole genome shotgun (WGS) entry which is preliminary data.</text>
</comment>
<sequence length="493" mass="51978">MTAAPAPSGRRRALAAAVAALGVVLGFWALSHAIVATWLEREALQRAALWSSGSTPWRWAFSDRGAVIAPASRNLDILARDGDGLRVRVLPPAGSLALALHGERIDPALVTTASLTAGSDAGLAITLLGERDGTYPAWATAPLPPQPDARTLPLRAIGDAPLHGLQLHFETPVPAQVRLTSLALQPPSQLAPGVCATFESVDETLARCPVRLARFTAPPMATPERMLWWRDALLLQRPGSVVTAATGGLSLAALLPLDAVGALPWLLLLTAAVAFVLALATRRHPAARTRRAAAFELALALCVPVALLGAGWPGDDVPPPIAAVFVLALATACALRDPSPGWRVLGTVPAWRASAMFTLLAGLAVIGLGLLLGDGEPSRTAAPDRYWRYPLWAVLQQWLLLRTLAPRTRRLFADPLPAALAAGALFALLHLPNFGLMLATFAGGSAWAWLGYRHRALLPLAASHAVLGLLLVGHLPPWLLRSAEVGGRYLMAP</sequence>
<keyword evidence="1" id="KW-0812">Transmembrane</keyword>
<keyword evidence="4" id="KW-1185">Reference proteome</keyword>
<name>A0A7W8D625_9GAMM</name>
<feature type="transmembrane region" description="Helical" evidence="1">
    <location>
        <begin position="292"/>
        <end position="311"/>
    </location>
</feature>
<keyword evidence="1" id="KW-1133">Transmembrane helix</keyword>
<proteinExistence type="predicted"/>
<dbReference type="InterPro" id="IPR003675">
    <property type="entry name" value="Rce1/LyrA-like_dom"/>
</dbReference>
<evidence type="ECO:0000313" key="3">
    <source>
        <dbReference type="EMBL" id="MBB5208603.1"/>
    </source>
</evidence>
<dbReference type="GO" id="GO:0080120">
    <property type="term" value="P:CAAX-box protein maturation"/>
    <property type="evidence" value="ECO:0007669"/>
    <property type="project" value="UniProtKB-ARBA"/>
</dbReference>
<feature type="transmembrane region" description="Helical" evidence="1">
    <location>
        <begin position="317"/>
        <end position="335"/>
    </location>
</feature>
<dbReference type="Pfam" id="PF02517">
    <property type="entry name" value="Rce1-like"/>
    <property type="match status" value="1"/>
</dbReference>
<dbReference type="AlphaFoldDB" id="A0A7W8D625"/>
<accession>A0A7W8D625</accession>
<protein>
    <recommendedName>
        <fullName evidence="2">CAAX prenyl protease 2/Lysostaphin resistance protein A-like domain-containing protein</fullName>
    </recommendedName>
</protein>
<evidence type="ECO:0000313" key="4">
    <source>
        <dbReference type="Proteomes" id="UP000521199"/>
    </source>
</evidence>
<reference evidence="3 4" key="1">
    <citation type="submission" date="2020-08" db="EMBL/GenBank/DDBJ databases">
        <title>Genomic Encyclopedia of Type Strains, Phase IV (KMG-IV): sequencing the most valuable type-strain genomes for metagenomic binning, comparative biology and taxonomic classification.</title>
        <authorList>
            <person name="Goeker M."/>
        </authorList>
    </citation>
    <scope>NUCLEOTIDE SEQUENCE [LARGE SCALE GENOMIC DNA]</scope>
    <source>
        <strain evidence="3 4">DSM 24163</strain>
    </source>
</reference>
<keyword evidence="1" id="KW-0472">Membrane</keyword>
<feature type="domain" description="CAAX prenyl protease 2/Lysostaphin resistance protein A-like" evidence="2">
    <location>
        <begin position="399"/>
        <end position="467"/>
    </location>
</feature>
<feature type="transmembrane region" description="Helical" evidence="1">
    <location>
        <begin position="456"/>
        <end position="480"/>
    </location>
</feature>
<gene>
    <name evidence="3" type="ORF">HNQ52_002145</name>
</gene>
<dbReference type="RefSeq" id="WP_183961122.1">
    <property type="nucleotide sequence ID" value="NZ_JACHHP010000003.1"/>
</dbReference>
<feature type="transmembrane region" description="Helical" evidence="1">
    <location>
        <begin position="262"/>
        <end position="280"/>
    </location>
</feature>
<organism evidence="3 4">
    <name type="scientific">Chiayiivirga flava</name>
    <dbReference type="NCBI Taxonomy" id="659595"/>
    <lineage>
        <taxon>Bacteria</taxon>
        <taxon>Pseudomonadati</taxon>
        <taxon>Pseudomonadota</taxon>
        <taxon>Gammaproteobacteria</taxon>
        <taxon>Lysobacterales</taxon>
        <taxon>Lysobacteraceae</taxon>
        <taxon>Chiayiivirga</taxon>
    </lineage>
</organism>
<dbReference type="GO" id="GO:0004175">
    <property type="term" value="F:endopeptidase activity"/>
    <property type="evidence" value="ECO:0007669"/>
    <property type="project" value="UniProtKB-ARBA"/>
</dbReference>
<dbReference type="Proteomes" id="UP000521199">
    <property type="component" value="Unassembled WGS sequence"/>
</dbReference>
<dbReference type="EMBL" id="JACHHP010000003">
    <property type="protein sequence ID" value="MBB5208603.1"/>
    <property type="molecule type" value="Genomic_DNA"/>
</dbReference>